<gene>
    <name evidence="1" type="ORF">LITE_LOCUS44146</name>
</gene>
<organism evidence="1 2">
    <name type="scientific">Linum tenue</name>
    <dbReference type="NCBI Taxonomy" id="586396"/>
    <lineage>
        <taxon>Eukaryota</taxon>
        <taxon>Viridiplantae</taxon>
        <taxon>Streptophyta</taxon>
        <taxon>Embryophyta</taxon>
        <taxon>Tracheophyta</taxon>
        <taxon>Spermatophyta</taxon>
        <taxon>Magnoliopsida</taxon>
        <taxon>eudicotyledons</taxon>
        <taxon>Gunneridae</taxon>
        <taxon>Pentapetalae</taxon>
        <taxon>rosids</taxon>
        <taxon>fabids</taxon>
        <taxon>Malpighiales</taxon>
        <taxon>Linaceae</taxon>
        <taxon>Linum</taxon>
    </lineage>
</organism>
<dbReference type="AlphaFoldDB" id="A0AAV0QRK2"/>
<evidence type="ECO:0000313" key="1">
    <source>
        <dbReference type="EMBL" id="CAI0546892.1"/>
    </source>
</evidence>
<dbReference type="Proteomes" id="UP001154282">
    <property type="component" value="Unassembled WGS sequence"/>
</dbReference>
<name>A0AAV0QRK2_9ROSI</name>
<dbReference type="EMBL" id="CAMGYJ010000010">
    <property type="protein sequence ID" value="CAI0546892.1"/>
    <property type="molecule type" value="Genomic_DNA"/>
</dbReference>
<accession>A0AAV0QRK2</accession>
<evidence type="ECO:0008006" key="3">
    <source>
        <dbReference type="Google" id="ProtNLM"/>
    </source>
</evidence>
<keyword evidence="2" id="KW-1185">Reference proteome</keyword>
<sequence length="57" mass="6345">MELGGGSWRHVKRQGNRAAHVMAHCEMSWDSPVVWIDSPPNFLVNQLILDNVTISSG</sequence>
<evidence type="ECO:0000313" key="2">
    <source>
        <dbReference type="Proteomes" id="UP001154282"/>
    </source>
</evidence>
<protein>
    <recommendedName>
        <fullName evidence="3">RNase H type-1 domain-containing protein</fullName>
    </recommendedName>
</protein>
<comment type="caution">
    <text evidence="1">The sequence shown here is derived from an EMBL/GenBank/DDBJ whole genome shotgun (WGS) entry which is preliminary data.</text>
</comment>
<reference evidence="1" key="1">
    <citation type="submission" date="2022-08" db="EMBL/GenBank/DDBJ databases">
        <authorList>
            <person name="Gutierrez-Valencia J."/>
        </authorList>
    </citation>
    <scope>NUCLEOTIDE SEQUENCE</scope>
</reference>
<proteinExistence type="predicted"/>